<accession>A0ABW0IUV8</accession>
<dbReference type="RefSeq" id="WP_377799189.1">
    <property type="nucleotide sequence ID" value="NZ_JBHSLW010000020.1"/>
</dbReference>
<dbReference type="Gene3D" id="3.10.290.30">
    <property type="entry name" value="MM3350-like"/>
    <property type="match status" value="1"/>
</dbReference>
<evidence type="ECO:0000256" key="1">
    <source>
        <dbReference type="SAM" id="MobiDB-lite"/>
    </source>
</evidence>
<dbReference type="InterPro" id="IPR024047">
    <property type="entry name" value="MM3350-like_sf"/>
</dbReference>
<protein>
    <submittedName>
        <fullName evidence="3">Plasmid pRiA4b ORF-3 family protein</fullName>
    </submittedName>
</protein>
<sequence length="93" mass="10380">MGDADPGLDYPRFVDGARRAPPEDVGGIPGFDEFVEAMAKPRHPERKRLVEWYGRVYDPEDIDLPAVKTNIAKLARCHAIGKAAFANSRQSER</sequence>
<proteinExistence type="predicted"/>
<dbReference type="Pfam" id="PF07929">
    <property type="entry name" value="PRiA4_ORF3"/>
    <property type="match status" value="1"/>
</dbReference>
<comment type="caution">
    <text evidence="3">The sequence shown here is derived from an EMBL/GenBank/DDBJ whole genome shotgun (WGS) entry which is preliminary data.</text>
</comment>
<reference evidence="4" key="1">
    <citation type="journal article" date="2019" name="Int. J. Syst. Evol. Microbiol.">
        <title>The Global Catalogue of Microorganisms (GCM) 10K type strain sequencing project: providing services to taxonomists for standard genome sequencing and annotation.</title>
        <authorList>
            <consortium name="The Broad Institute Genomics Platform"/>
            <consortium name="The Broad Institute Genome Sequencing Center for Infectious Disease"/>
            <person name="Wu L."/>
            <person name="Ma J."/>
        </authorList>
    </citation>
    <scope>NUCLEOTIDE SEQUENCE [LARGE SCALE GENOMIC DNA]</scope>
    <source>
        <strain evidence="4">NCAIM B.01391</strain>
    </source>
</reference>
<feature type="region of interest" description="Disordered" evidence="1">
    <location>
        <begin position="1"/>
        <end position="26"/>
    </location>
</feature>
<evidence type="ECO:0000313" key="4">
    <source>
        <dbReference type="Proteomes" id="UP001596053"/>
    </source>
</evidence>
<organism evidence="3 4">
    <name type="scientific">Bosea eneae</name>
    <dbReference type="NCBI Taxonomy" id="151454"/>
    <lineage>
        <taxon>Bacteria</taxon>
        <taxon>Pseudomonadati</taxon>
        <taxon>Pseudomonadota</taxon>
        <taxon>Alphaproteobacteria</taxon>
        <taxon>Hyphomicrobiales</taxon>
        <taxon>Boseaceae</taxon>
        <taxon>Bosea</taxon>
    </lineage>
</organism>
<name>A0ABW0IUV8_9HYPH</name>
<evidence type="ECO:0000313" key="3">
    <source>
        <dbReference type="EMBL" id="MFC5420780.1"/>
    </source>
</evidence>
<dbReference type="PANTHER" id="PTHR41878">
    <property type="entry name" value="LEXA REPRESSOR-RELATED"/>
    <property type="match status" value="1"/>
</dbReference>
<gene>
    <name evidence="3" type="ORF">ACFPOB_14575</name>
</gene>
<keyword evidence="4" id="KW-1185">Reference proteome</keyword>
<dbReference type="InterPro" id="IPR012912">
    <property type="entry name" value="Plasmid_pRiA4b_Orf3-like"/>
</dbReference>
<feature type="domain" description="Plasmid pRiA4b Orf3-like" evidence="2">
    <location>
        <begin position="4"/>
        <end position="64"/>
    </location>
</feature>
<dbReference type="Proteomes" id="UP001596053">
    <property type="component" value="Unassembled WGS sequence"/>
</dbReference>
<dbReference type="EMBL" id="JBHSLW010000020">
    <property type="protein sequence ID" value="MFC5420780.1"/>
    <property type="molecule type" value="Genomic_DNA"/>
</dbReference>
<evidence type="ECO:0000259" key="2">
    <source>
        <dbReference type="Pfam" id="PF07929"/>
    </source>
</evidence>
<dbReference type="SUPFAM" id="SSF159941">
    <property type="entry name" value="MM3350-like"/>
    <property type="match status" value="1"/>
</dbReference>
<dbReference type="PANTHER" id="PTHR41878:SF1">
    <property type="entry name" value="TNPR PROTEIN"/>
    <property type="match status" value="1"/>
</dbReference>